<comment type="caution">
    <text evidence="5">The sequence shown here is derived from an EMBL/GenBank/DDBJ whole genome shotgun (WGS) entry which is preliminary data.</text>
</comment>
<dbReference type="Proteomes" id="UP000248021">
    <property type="component" value="Unassembled WGS sequence"/>
</dbReference>
<evidence type="ECO:0000256" key="3">
    <source>
        <dbReference type="ARBA" id="ARBA00040298"/>
    </source>
</evidence>
<evidence type="ECO:0000256" key="1">
    <source>
        <dbReference type="ARBA" id="ARBA00037217"/>
    </source>
</evidence>
<sequence>MSKYDVIIVGAGHSGLVAGFYLARAGLKVLMLERSYQVGGTCITEEVFPGYRGSSIANSCHSLDPRIAGDMELEKHGLRLTHPALNSLTLFSNGDALVMWPERERRRAEMERLAEPGDMQGFADVMQFYQDVARKMGVSFYDPAPSLEEVAARFTTPADKEAFNLVMFGSVADVLDRHLKSPWLKSFLAGTAMATNLVGPRTPGSGYILLQRPLQEESMRRSGVVFESNELMMKNASPIGGVGAVTQAMARANESLGVEIRLEAPVRELLCDNGKVRGVVLESGEEIEAARVLANVNPKTLLTRLVPSNQLPREIEERAKKLTMHGSSSKVHLALKGTPRFNRAETDEENTQFLGTNFRVVPSIDVLQESYNEATMGRWSPHVTISGVVSSAADPEMTPPGCHFMSLSVRGTPYHLSHGSWDDQREALGNAVVETLSRNIGNIKDIIEGISVYTPVDLERNYGMTEGNGAHGDIVPGKIFDARPMPGCSNYTTPIEGLFMCGVGNWPGNFMSGLTGYNASRTMLGKFHPAH</sequence>
<dbReference type="GO" id="GO:0016491">
    <property type="term" value="F:oxidoreductase activity"/>
    <property type="evidence" value="ECO:0007669"/>
    <property type="project" value="InterPro"/>
</dbReference>
<dbReference type="Gene3D" id="3.50.50.60">
    <property type="entry name" value="FAD/NAD(P)-binding domain"/>
    <property type="match status" value="2"/>
</dbReference>
<accession>A0A2V3UL17</accession>
<proteinExistence type="predicted"/>
<dbReference type="Pfam" id="PF01593">
    <property type="entry name" value="Amino_oxidase"/>
    <property type="match status" value="1"/>
</dbReference>
<gene>
    <name evidence="5" type="ORF">C7450_104194</name>
</gene>
<dbReference type="EMBL" id="QJJK01000004">
    <property type="protein sequence ID" value="PXW60142.1"/>
    <property type="molecule type" value="Genomic_DNA"/>
</dbReference>
<evidence type="ECO:0000313" key="6">
    <source>
        <dbReference type="Proteomes" id="UP000248021"/>
    </source>
</evidence>
<feature type="domain" description="Amine oxidase" evidence="4">
    <location>
        <begin position="14"/>
        <end position="358"/>
    </location>
</feature>
<comment type="subunit">
    <text evidence="2">Interacts with COX5B; this interaction may contribute to localize PYROXD2 to the inner face of the inner mitochondrial membrane.</text>
</comment>
<dbReference type="InterPro" id="IPR036188">
    <property type="entry name" value="FAD/NAD-bd_sf"/>
</dbReference>
<dbReference type="InterPro" id="IPR002937">
    <property type="entry name" value="Amino_oxidase"/>
</dbReference>
<keyword evidence="6" id="KW-1185">Reference proteome</keyword>
<evidence type="ECO:0000313" key="5">
    <source>
        <dbReference type="EMBL" id="PXW60142.1"/>
    </source>
</evidence>
<dbReference type="PANTHER" id="PTHR10668">
    <property type="entry name" value="PHYTOENE DEHYDROGENASE"/>
    <property type="match status" value="1"/>
</dbReference>
<dbReference type="PANTHER" id="PTHR10668:SF103">
    <property type="entry name" value="PYRIDINE NUCLEOTIDE-DISULFIDE OXIDOREDUCTASE DOMAIN-CONTAINING PROTEIN 2"/>
    <property type="match status" value="1"/>
</dbReference>
<evidence type="ECO:0000256" key="2">
    <source>
        <dbReference type="ARBA" id="ARBA00038825"/>
    </source>
</evidence>
<dbReference type="OrthoDB" id="9774675at2"/>
<reference evidence="5 6" key="1">
    <citation type="submission" date="2018-05" db="EMBL/GenBank/DDBJ databases">
        <title>Genomic Encyclopedia of Type Strains, Phase IV (KMG-IV): sequencing the most valuable type-strain genomes for metagenomic binning, comparative biology and taxonomic classification.</title>
        <authorList>
            <person name="Goeker M."/>
        </authorList>
    </citation>
    <scope>NUCLEOTIDE SEQUENCE [LARGE SCALE GENOMIC DNA]</scope>
    <source>
        <strain evidence="5 6">DSM 6462</strain>
    </source>
</reference>
<dbReference type="SUPFAM" id="SSF51905">
    <property type="entry name" value="FAD/NAD(P)-binding domain"/>
    <property type="match status" value="1"/>
</dbReference>
<dbReference type="RefSeq" id="WP_110374485.1">
    <property type="nucleotide sequence ID" value="NZ_JAHBRY010000001.1"/>
</dbReference>
<dbReference type="PRINTS" id="PR00411">
    <property type="entry name" value="PNDRDTASEI"/>
</dbReference>
<name>A0A2V3UL17_9HYPH</name>
<organism evidence="5 6">
    <name type="scientific">Chelatococcus asaccharovorans</name>
    <dbReference type="NCBI Taxonomy" id="28210"/>
    <lineage>
        <taxon>Bacteria</taxon>
        <taxon>Pseudomonadati</taxon>
        <taxon>Pseudomonadota</taxon>
        <taxon>Alphaproteobacteria</taxon>
        <taxon>Hyphomicrobiales</taxon>
        <taxon>Chelatococcaceae</taxon>
        <taxon>Chelatococcus</taxon>
    </lineage>
</organism>
<evidence type="ECO:0000259" key="4">
    <source>
        <dbReference type="Pfam" id="PF01593"/>
    </source>
</evidence>
<comment type="function">
    <text evidence="1">Probable oxidoreductase that may play a role as regulator of mitochondrial function.</text>
</comment>
<dbReference type="AlphaFoldDB" id="A0A2V3UL17"/>
<protein>
    <recommendedName>
        <fullName evidence="3">Pyridine nucleotide-disulfide oxidoreductase domain-containing protein 2</fullName>
    </recommendedName>
</protein>